<evidence type="ECO:0000313" key="3">
    <source>
        <dbReference type="Proteomes" id="UP000320623"/>
    </source>
</evidence>
<feature type="transmembrane region" description="Helical" evidence="1">
    <location>
        <begin position="188"/>
        <end position="209"/>
    </location>
</feature>
<sequence>MVIFPKEHGSWAILLVPFVIGAEIGGGFDIKTALFLISVLSIFLSYQPATMIAKSKLKISTENLKDAIKSLFLFSPFALIPSFILIFYFKLYGLLIFGLIGLLGFAVQLILSKRNLDKTQGGQIFAMSLLVLTAPSAYYVQVGNFDLTMLQLYLLNLIFFGSGIIYVRMKILALATKKDKFSLSEKLFIGRYNIAYHITILILLATLLIKGSIGPLIFASFLPVIIHSIMGTLLLERKVKFKRLGWIETIYSVLFAVLMIIELGR</sequence>
<organism evidence="2 3">
    <name type="scientific">Candidatus Thermokryptus mobilis</name>
    <dbReference type="NCBI Taxonomy" id="1643428"/>
    <lineage>
        <taxon>Bacteria</taxon>
        <taxon>Pseudomonadati</taxon>
        <taxon>Candidatus Kryptoniota</taxon>
        <taxon>Candidatus Thermokryptus</taxon>
    </lineage>
</organism>
<keyword evidence="1" id="KW-0812">Transmembrane</keyword>
<feature type="transmembrane region" description="Helical" evidence="1">
    <location>
        <begin position="215"/>
        <end position="235"/>
    </location>
</feature>
<dbReference type="RefSeq" id="WP_140944320.1">
    <property type="nucleotide sequence ID" value="NZ_FAOO01000003.1"/>
</dbReference>
<evidence type="ECO:0000256" key="1">
    <source>
        <dbReference type="SAM" id="Phobius"/>
    </source>
</evidence>
<dbReference type="Proteomes" id="UP000320623">
    <property type="component" value="Unassembled WGS sequence"/>
</dbReference>
<feature type="transmembrane region" description="Helical" evidence="1">
    <location>
        <begin position="147"/>
        <end position="167"/>
    </location>
</feature>
<dbReference type="STRING" id="1643428.GCA_001442855_00510"/>
<reference evidence="3" key="1">
    <citation type="submission" date="2015-11" db="EMBL/GenBank/DDBJ databases">
        <authorList>
            <person name="Varghese N."/>
        </authorList>
    </citation>
    <scope>NUCLEOTIDE SEQUENCE [LARGE SCALE GENOMIC DNA]</scope>
</reference>
<feature type="transmembrane region" description="Helical" evidence="1">
    <location>
        <begin position="95"/>
        <end position="112"/>
    </location>
</feature>
<dbReference type="InterPro" id="IPR025576">
    <property type="entry name" value="YwiC"/>
</dbReference>
<feature type="transmembrane region" description="Helical" evidence="1">
    <location>
        <begin position="70"/>
        <end position="89"/>
    </location>
</feature>
<dbReference type="Pfam" id="PF14256">
    <property type="entry name" value="YwiC"/>
    <property type="match status" value="1"/>
</dbReference>
<gene>
    <name evidence="2" type="ORF">JGI1_00524</name>
</gene>
<keyword evidence="1" id="KW-1133">Transmembrane helix</keyword>
<proteinExistence type="predicted"/>
<protein>
    <submittedName>
        <fullName evidence="2">YwiC-like protein</fullName>
    </submittedName>
</protein>
<feature type="transmembrane region" description="Helical" evidence="1">
    <location>
        <begin position="244"/>
        <end position="261"/>
    </location>
</feature>
<dbReference type="EMBL" id="FAOO01000003">
    <property type="protein sequence ID" value="CUU02566.1"/>
    <property type="molecule type" value="Genomic_DNA"/>
</dbReference>
<evidence type="ECO:0000313" key="2">
    <source>
        <dbReference type="EMBL" id="CUU02566.1"/>
    </source>
</evidence>
<accession>A0A0S4MWZ6</accession>
<keyword evidence="1" id="KW-0472">Membrane</keyword>
<name>A0A0S4MWZ6_9BACT</name>
<dbReference type="AlphaFoldDB" id="A0A0S4MWZ6"/>
<dbReference type="OrthoDB" id="2380563at2"/>
<feature type="transmembrane region" description="Helical" evidence="1">
    <location>
        <begin position="31"/>
        <end position="49"/>
    </location>
</feature>
<keyword evidence="3" id="KW-1185">Reference proteome</keyword>
<feature type="transmembrane region" description="Helical" evidence="1">
    <location>
        <begin position="124"/>
        <end position="141"/>
    </location>
</feature>